<proteinExistence type="predicted"/>
<evidence type="ECO:0000313" key="2">
    <source>
        <dbReference type="EMBL" id="MST69820.1"/>
    </source>
</evidence>
<feature type="transmembrane region" description="Helical" evidence="1">
    <location>
        <begin position="402"/>
        <end position="423"/>
    </location>
</feature>
<dbReference type="PANTHER" id="PTHR38454">
    <property type="entry name" value="INTEGRAL MEMBRANE PROTEIN-RELATED"/>
    <property type="match status" value="1"/>
</dbReference>
<dbReference type="AlphaFoldDB" id="A0A6N7X2U3"/>
<comment type="caution">
    <text evidence="2">The sequence shown here is derived from an EMBL/GenBank/DDBJ whole genome shotgun (WGS) entry which is preliminary data.</text>
</comment>
<feature type="transmembrane region" description="Helical" evidence="1">
    <location>
        <begin position="155"/>
        <end position="181"/>
    </location>
</feature>
<dbReference type="Proteomes" id="UP000469424">
    <property type="component" value="Unassembled WGS sequence"/>
</dbReference>
<feature type="transmembrane region" description="Helical" evidence="1">
    <location>
        <begin position="23"/>
        <end position="44"/>
    </location>
</feature>
<reference evidence="2 3" key="1">
    <citation type="submission" date="2019-08" db="EMBL/GenBank/DDBJ databases">
        <title>In-depth cultivation of the pig gut microbiome towards novel bacterial diversity and tailored functional studies.</title>
        <authorList>
            <person name="Wylensek D."/>
            <person name="Hitch T.C.A."/>
            <person name="Clavel T."/>
        </authorList>
    </citation>
    <scope>NUCLEOTIDE SEQUENCE [LARGE SCALE GENOMIC DNA]</scope>
    <source>
        <strain evidence="2 3">WCA-MUC-591-APC-4B</strain>
    </source>
</reference>
<feature type="transmembrane region" description="Helical" evidence="1">
    <location>
        <begin position="115"/>
        <end position="135"/>
    </location>
</feature>
<dbReference type="RefSeq" id="WP_154553375.1">
    <property type="nucleotide sequence ID" value="NZ_VUNA01000001.1"/>
</dbReference>
<dbReference type="EMBL" id="VUNA01000001">
    <property type="protein sequence ID" value="MST69820.1"/>
    <property type="molecule type" value="Genomic_DNA"/>
</dbReference>
<name>A0A6N7X2U3_9FIRM</name>
<keyword evidence="3" id="KW-1185">Reference proteome</keyword>
<keyword evidence="1" id="KW-0812">Transmembrane</keyword>
<feature type="transmembrane region" description="Helical" evidence="1">
    <location>
        <begin position="945"/>
        <end position="964"/>
    </location>
</feature>
<keyword evidence="1" id="KW-0472">Membrane</keyword>
<feature type="transmembrane region" description="Helical" evidence="1">
    <location>
        <begin position="435"/>
        <end position="453"/>
    </location>
</feature>
<keyword evidence="1" id="KW-1133">Transmembrane helix</keyword>
<feature type="transmembrane region" description="Helical" evidence="1">
    <location>
        <begin position="193"/>
        <end position="223"/>
    </location>
</feature>
<dbReference type="PANTHER" id="PTHR38454:SF1">
    <property type="entry name" value="INTEGRAL MEMBRANE PROTEIN"/>
    <property type="match status" value="1"/>
</dbReference>
<organism evidence="2 3">
    <name type="scientific">Mogibacterium kristiansenii</name>
    <dbReference type="NCBI Taxonomy" id="2606708"/>
    <lineage>
        <taxon>Bacteria</taxon>
        <taxon>Bacillati</taxon>
        <taxon>Bacillota</taxon>
        <taxon>Clostridia</taxon>
        <taxon>Peptostreptococcales</taxon>
        <taxon>Anaerovoracaceae</taxon>
        <taxon>Mogibacterium</taxon>
    </lineage>
</organism>
<gene>
    <name evidence="2" type="ORF">FYJ65_00445</name>
</gene>
<protein>
    <submittedName>
        <fullName evidence="2">YfhO family protein</fullName>
    </submittedName>
</protein>
<feature type="transmembrane region" description="Helical" evidence="1">
    <location>
        <begin position="316"/>
        <end position="337"/>
    </location>
</feature>
<dbReference type="InterPro" id="IPR018580">
    <property type="entry name" value="Uncharacterised_YfhO"/>
</dbReference>
<feature type="transmembrane region" description="Helical" evidence="1">
    <location>
        <begin position="465"/>
        <end position="489"/>
    </location>
</feature>
<dbReference type="Pfam" id="PF09586">
    <property type="entry name" value="YfhO"/>
    <property type="match status" value="2"/>
</dbReference>
<accession>A0A6N7X2U3</accession>
<sequence length="975" mass="110435">MRGTSRHYAEPELSREWNWKKQWLVYTGLFVVTALLVFAAFFVYQKTLLKGKGNVDGLMQHYPSYTKLKRVLAQGGEGWSWDVGLGASFFDTFKGKLTNPLTYLLLAFPQKYLDMAYDFVTILRQYLAGVAFLIFGREVKLTTEQNVLGAFAYAFSGWAIIATLTQGTFNNSMMLFPILIMGAERILKGKSPLVFIVAEVLFLASTVLWAYIAGIFVILYFIVRYFHFYGKNGALRTTLPPDQPAWKSFAGHFGGFIGDGLIGLMISAIFVESIIYTTTSAVINSDYDANQGVFYSLKTYFAMPTALVSLNEVHEAYSAVFAGLLVTALMPMIIWTVRKKKSTAGIFAIFCLIIGLFPVTGKILNGFSYSVGRWYFVLTFFLVWAAMECLDHEVLGSRKRMMVLLGWWFFLCVWVVLLCIFYLKMLKHNIAWESLLSLCMMFPLLAALAVRELRVPKSGQRKAKVYRGMTAVITAILVVNVGLNSWIMMTGAGEGGSQRIKTYIDKGAMPELYDQYVQRVVPDIQAEDTSFYRTDQLDDGFEKSNVNIVFGGRSIYEYFSSISSDWLYFNKMLGNNAGYNRRIVSLSNDNRPGMDYLLGVKYFLRDKNYKEAEKPGYVPYGFEYQKTIDGVEVYRNKHCMGIGTGYSQYITESELKKFAPLEREQVMLQAAVVPDREATKVSGLKHAKISELHTDVQSLECSVTSPYNVKLKGVKKGEMTVQKGDDSEEDNYFNIHVPKTWKNMQIVVSFQGLDREPITWDQHIHLKDETVADQGYNRLKEYLYRNDYTGGTSFIITAMKGDRSKTGECYKYGNTGLNDISDYNINLGYYDSFGGDIRIHFDKAGFYKYDAIKVYGIPMESYDQDASVLDENSLKDVSFDDKTVRGMVNNDSDRIMYFSIIDNAGWTAYVDGEKADKISRTNLGFTGIKVPAGKHEITLRYRYPGLRAGIAVTIIGLGLLVVVLRKGKRKNQLEE</sequence>
<feature type="transmembrane region" description="Helical" evidence="1">
    <location>
        <begin position="373"/>
        <end position="390"/>
    </location>
</feature>
<feature type="transmembrane region" description="Helical" evidence="1">
    <location>
        <begin position="344"/>
        <end position="361"/>
    </location>
</feature>
<evidence type="ECO:0000256" key="1">
    <source>
        <dbReference type="SAM" id="Phobius"/>
    </source>
</evidence>
<evidence type="ECO:0000313" key="3">
    <source>
        <dbReference type="Proteomes" id="UP000469424"/>
    </source>
</evidence>
<feature type="transmembrane region" description="Helical" evidence="1">
    <location>
        <begin position="249"/>
        <end position="271"/>
    </location>
</feature>